<dbReference type="PANTHER" id="PTHR16223:SF53">
    <property type="entry name" value="TRANSCRIPTION FACTOR BHLH68-LIKE"/>
    <property type="match status" value="1"/>
</dbReference>
<keyword evidence="8" id="KW-1185">Reference proteome</keyword>
<dbReference type="EnsemblPlants" id="MELO3C012975.2.1">
    <property type="protein sequence ID" value="MELO3C012975.2.1"/>
    <property type="gene ID" value="MELO3C012975.2"/>
</dbReference>
<protein>
    <submittedName>
        <fullName evidence="9 10">Transcription factor bHLH68-like isoform X1</fullName>
    </submittedName>
</protein>
<dbReference type="InterPro" id="IPR045843">
    <property type="entry name" value="IND-like"/>
</dbReference>
<reference evidence="9 10" key="2">
    <citation type="submission" date="2025-04" db="UniProtKB">
        <authorList>
            <consortium name="RefSeq"/>
        </authorList>
    </citation>
    <scope>IDENTIFICATION</scope>
</reference>
<organism evidence="8 10">
    <name type="scientific">Cucumis melo</name>
    <name type="common">Muskmelon</name>
    <dbReference type="NCBI Taxonomy" id="3656"/>
    <lineage>
        <taxon>Eukaryota</taxon>
        <taxon>Viridiplantae</taxon>
        <taxon>Streptophyta</taxon>
        <taxon>Embryophyta</taxon>
        <taxon>Tracheophyta</taxon>
        <taxon>Spermatophyta</taxon>
        <taxon>Magnoliopsida</taxon>
        <taxon>eudicotyledons</taxon>
        <taxon>Gunneridae</taxon>
        <taxon>Pentapetalae</taxon>
        <taxon>rosids</taxon>
        <taxon>fabids</taxon>
        <taxon>Cucurbitales</taxon>
        <taxon>Cucurbitaceae</taxon>
        <taxon>Benincaseae</taxon>
        <taxon>Cucumis</taxon>
    </lineage>
</organism>
<comment type="subcellular location">
    <subcellularLocation>
        <location evidence="1">Nucleus</location>
    </subcellularLocation>
</comment>
<dbReference type="RefSeq" id="XP_008447521.1">
    <property type="nucleotide sequence ID" value="XM_008449299.2"/>
</dbReference>
<dbReference type="RefSeq" id="XP_016900380.1">
    <property type="nucleotide sequence ID" value="XM_017044891.1"/>
</dbReference>
<dbReference type="Gene3D" id="4.10.280.10">
    <property type="entry name" value="Helix-loop-helix DNA-binding domain"/>
    <property type="match status" value="1"/>
</dbReference>
<evidence type="ECO:0000256" key="4">
    <source>
        <dbReference type="ARBA" id="ARBA00023163"/>
    </source>
</evidence>
<dbReference type="eggNOG" id="ENOG502QW41">
    <property type="taxonomic scope" value="Eukaryota"/>
</dbReference>
<dbReference type="PROSITE" id="PS50888">
    <property type="entry name" value="BHLH"/>
    <property type="match status" value="1"/>
</dbReference>
<keyword evidence="4" id="KW-0804">Transcription</keyword>
<proteinExistence type="predicted"/>
<dbReference type="SUPFAM" id="SSF47459">
    <property type="entry name" value="HLH, helix-loop-helix DNA-binding domain"/>
    <property type="match status" value="1"/>
</dbReference>
<feature type="domain" description="BHLH" evidence="6">
    <location>
        <begin position="216"/>
        <end position="265"/>
    </location>
</feature>
<dbReference type="Gramene" id="MELO3C012975.2.1">
    <property type="protein sequence ID" value="MELO3C012975.2.1"/>
    <property type="gene ID" value="MELO3C012975.2"/>
</dbReference>
<dbReference type="GeneID" id="103489950"/>
<evidence type="ECO:0000259" key="6">
    <source>
        <dbReference type="PROSITE" id="PS50888"/>
    </source>
</evidence>
<dbReference type="InterPro" id="IPR045239">
    <property type="entry name" value="bHLH95_bHLH"/>
</dbReference>
<evidence type="ECO:0000313" key="9">
    <source>
        <dbReference type="RefSeq" id="XP_008447521.1"/>
    </source>
</evidence>
<dbReference type="CDD" id="cd11393">
    <property type="entry name" value="bHLH_AtbHLH_like"/>
    <property type="match status" value="1"/>
</dbReference>
<name>A0A1S4DXD6_CUCME</name>
<evidence type="ECO:0000313" key="8">
    <source>
        <dbReference type="Proteomes" id="UP001652600"/>
    </source>
</evidence>
<gene>
    <name evidence="9 10" type="primary">LOC103489950</name>
    <name evidence="7" type="synonym">103489950</name>
</gene>
<keyword evidence="5" id="KW-0539">Nucleus</keyword>
<evidence type="ECO:0000313" key="10">
    <source>
        <dbReference type="RefSeq" id="XP_016900380.1"/>
    </source>
</evidence>
<keyword evidence="3" id="KW-0238">DNA-binding</keyword>
<evidence type="ECO:0000256" key="3">
    <source>
        <dbReference type="ARBA" id="ARBA00023125"/>
    </source>
</evidence>
<dbReference type="PANTHER" id="PTHR16223">
    <property type="entry name" value="TRANSCRIPTION FACTOR BHLH83-RELATED"/>
    <property type="match status" value="1"/>
</dbReference>
<dbReference type="GO" id="GO:0046983">
    <property type="term" value="F:protein dimerization activity"/>
    <property type="evidence" value="ECO:0007669"/>
    <property type="project" value="InterPro"/>
</dbReference>
<dbReference type="GO" id="GO:0000978">
    <property type="term" value="F:RNA polymerase II cis-regulatory region sequence-specific DNA binding"/>
    <property type="evidence" value="ECO:0007669"/>
    <property type="project" value="TreeGrafter"/>
</dbReference>
<evidence type="ECO:0000256" key="1">
    <source>
        <dbReference type="ARBA" id="ARBA00004123"/>
    </source>
</evidence>
<evidence type="ECO:0000313" key="7">
    <source>
        <dbReference type="EnsemblPlants" id="MELO3C012975.2.1"/>
    </source>
</evidence>
<sequence>MMGGNPSNWWNMFPSNSPQCVLGSSSSLPLSSMADHHHNQDPNSQSWSQLLLGGLQEEDVVDEDKLGLNNNFQQQKKMENLEGRIFIPFSRFGVGDHHHHHQDHNNNDLDHHHDQMKQEITCSQNSKSLGFLWNNNEKELSSPSSSSSSSSAKLSQITRPLTISSSPNSSINNNNALLDFSFNKVDSKNQILDHNFSSDQCASPTTNGGVWKKARVQPSSGQPPVKVRKEKVGDRITALHQLVSPFGKTDTASVLSEAIGYVRFLQSQIEALISPYLVNSSKSTKKKEQLRTLNDGRNYLREVEDDNNGRSCVFAEDLGQQLLNDNSLKRKLPPSQEEDEEEEKAAKDLRGRGLCLVPVSCTQHVQSDINGADYWAQAYNHTF</sequence>
<dbReference type="GO" id="GO:0005634">
    <property type="term" value="C:nucleus"/>
    <property type="evidence" value="ECO:0007669"/>
    <property type="project" value="UniProtKB-SubCell"/>
</dbReference>
<evidence type="ECO:0000256" key="5">
    <source>
        <dbReference type="ARBA" id="ARBA00023242"/>
    </source>
</evidence>
<dbReference type="AlphaFoldDB" id="A0A1S4DXD6"/>
<evidence type="ECO:0000256" key="2">
    <source>
        <dbReference type="ARBA" id="ARBA00023015"/>
    </source>
</evidence>
<keyword evidence="2" id="KW-0805">Transcription regulation</keyword>
<dbReference type="Proteomes" id="UP001652600">
    <property type="component" value="Chromosome 4"/>
</dbReference>
<accession>A0A1S4DXD6</accession>
<dbReference type="GO" id="GO:0000981">
    <property type="term" value="F:DNA-binding transcription factor activity, RNA polymerase II-specific"/>
    <property type="evidence" value="ECO:0007669"/>
    <property type="project" value="TreeGrafter"/>
</dbReference>
<reference evidence="7" key="1">
    <citation type="submission" date="2023-03" db="UniProtKB">
        <authorList>
            <consortium name="EnsemblPlants"/>
        </authorList>
    </citation>
    <scope>IDENTIFICATION</scope>
</reference>
<dbReference type="KEGG" id="cmo:103489950"/>
<dbReference type="OrthoDB" id="1839773at2759"/>
<dbReference type="InterPro" id="IPR036638">
    <property type="entry name" value="HLH_DNA-bd_sf"/>
</dbReference>
<dbReference type="InterPro" id="IPR011598">
    <property type="entry name" value="bHLH_dom"/>
</dbReference>